<dbReference type="FunFam" id="3.30.200.20:FF:000217">
    <property type="entry name" value="probable LRR receptor-like serine/threonine-protein kinase At1g53430"/>
    <property type="match status" value="1"/>
</dbReference>
<evidence type="ECO:0000256" key="4">
    <source>
        <dbReference type="ARBA" id="ARBA00022553"/>
    </source>
</evidence>
<evidence type="ECO:0000256" key="3">
    <source>
        <dbReference type="ARBA" id="ARBA00022527"/>
    </source>
</evidence>
<keyword evidence="9" id="KW-0677">Repeat</keyword>
<evidence type="ECO:0000313" key="23">
    <source>
        <dbReference type="Proteomes" id="UP000316621"/>
    </source>
</evidence>
<dbReference type="FunFam" id="2.60.120.430:FF:000004">
    <property type="entry name" value="Putative leucine-rich repeat receptor-like serine/threonine-protein kinase"/>
    <property type="match status" value="1"/>
</dbReference>
<evidence type="ECO:0000256" key="18">
    <source>
        <dbReference type="ARBA" id="ARBA00048679"/>
    </source>
</evidence>
<dbReference type="OMA" id="TTECHIT"/>
<keyword evidence="6" id="KW-0808">Transferase</keyword>
<gene>
    <name evidence="22" type="ORF">C5167_049664</name>
</gene>
<evidence type="ECO:0000256" key="11">
    <source>
        <dbReference type="ARBA" id="ARBA00022777"/>
    </source>
</evidence>
<dbReference type="PROSITE" id="PS50011">
    <property type="entry name" value="PROTEIN_KINASE_DOM"/>
    <property type="match status" value="1"/>
</dbReference>
<evidence type="ECO:0000256" key="10">
    <source>
        <dbReference type="ARBA" id="ARBA00022741"/>
    </source>
</evidence>
<dbReference type="InterPro" id="IPR001245">
    <property type="entry name" value="Ser-Thr/Tyr_kinase_cat_dom"/>
</dbReference>
<evidence type="ECO:0000256" key="17">
    <source>
        <dbReference type="ARBA" id="ARBA00047899"/>
    </source>
</evidence>
<dbReference type="AlphaFoldDB" id="A0A4Y7KP63"/>
<keyword evidence="7 19" id="KW-0812">Transmembrane</keyword>
<dbReference type="Proteomes" id="UP000316621">
    <property type="component" value="Chromosome 8"/>
</dbReference>
<evidence type="ECO:0000256" key="8">
    <source>
        <dbReference type="ARBA" id="ARBA00022729"/>
    </source>
</evidence>
<dbReference type="Gene3D" id="1.10.510.10">
    <property type="entry name" value="Transferase(Phosphotransferase) domain 1"/>
    <property type="match status" value="1"/>
</dbReference>
<dbReference type="Pfam" id="PF00560">
    <property type="entry name" value="LRR_1"/>
    <property type="match status" value="2"/>
</dbReference>
<evidence type="ECO:0000256" key="9">
    <source>
        <dbReference type="ARBA" id="ARBA00022737"/>
    </source>
</evidence>
<dbReference type="SUPFAM" id="SSF56112">
    <property type="entry name" value="Protein kinase-like (PK-like)"/>
    <property type="match status" value="1"/>
</dbReference>
<keyword evidence="14 19" id="KW-0472">Membrane</keyword>
<evidence type="ECO:0000256" key="1">
    <source>
        <dbReference type="ARBA" id="ARBA00004479"/>
    </source>
</evidence>
<evidence type="ECO:0000313" key="22">
    <source>
        <dbReference type="EMBL" id="RZC74182.1"/>
    </source>
</evidence>
<dbReference type="GO" id="GO:0005524">
    <property type="term" value="F:ATP binding"/>
    <property type="evidence" value="ECO:0007669"/>
    <property type="project" value="UniProtKB-KW"/>
</dbReference>
<evidence type="ECO:0000256" key="2">
    <source>
        <dbReference type="ARBA" id="ARBA00012513"/>
    </source>
</evidence>
<dbReference type="InterPro" id="IPR051824">
    <property type="entry name" value="LRR_Rcpt-Like_S/T_Kinase"/>
</dbReference>
<keyword evidence="16" id="KW-0325">Glycoprotein</keyword>
<evidence type="ECO:0000256" key="6">
    <source>
        <dbReference type="ARBA" id="ARBA00022679"/>
    </source>
</evidence>
<evidence type="ECO:0000256" key="7">
    <source>
        <dbReference type="ARBA" id="ARBA00022692"/>
    </source>
</evidence>
<evidence type="ECO:0000259" key="21">
    <source>
        <dbReference type="PROSITE" id="PS50011"/>
    </source>
</evidence>
<evidence type="ECO:0000256" key="12">
    <source>
        <dbReference type="ARBA" id="ARBA00022840"/>
    </source>
</evidence>
<dbReference type="InterPro" id="IPR032675">
    <property type="entry name" value="LRR_dom_sf"/>
</dbReference>
<feature type="transmembrane region" description="Helical" evidence="19">
    <location>
        <begin position="591"/>
        <end position="615"/>
    </location>
</feature>
<comment type="catalytic activity">
    <reaction evidence="18">
        <text>L-seryl-[protein] + ATP = O-phospho-L-seryl-[protein] + ADP + H(+)</text>
        <dbReference type="Rhea" id="RHEA:17989"/>
        <dbReference type="Rhea" id="RHEA-COMP:9863"/>
        <dbReference type="Rhea" id="RHEA-COMP:11604"/>
        <dbReference type="ChEBI" id="CHEBI:15378"/>
        <dbReference type="ChEBI" id="CHEBI:29999"/>
        <dbReference type="ChEBI" id="CHEBI:30616"/>
        <dbReference type="ChEBI" id="CHEBI:83421"/>
        <dbReference type="ChEBI" id="CHEBI:456216"/>
        <dbReference type="EC" id="2.7.11.1"/>
    </reaction>
</comment>
<dbReference type="PANTHER" id="PTHR48006">
    <property type="entry name" value="LEUCINE-RICH REPEAT-CONTAINING PROTEIN DDB_G0281931-RELATED"/>
    <property type="match status" value="1"/>
</dbReference>
<dbReference type="Gene3D" id="3.80.10.10">
    <property type="entry name" value="Ribonuclease Inhibitor"/>
    <property type="match status" value="3"/>
</dbReference>
<keyword evidence="10" id="KW-0547">Nucleotide-binding</keyword>
<keyword evidence="23" id="KW-1185">Reference proteome</keyword>
<dbReference type="SMART" id="SM00220">
    <property type="entry name" value="S_TKc"/>
    <property type="match status" value="1"/>
</dbReference>
<evidence type="ECO:0000256" key="19">
    <source>
        <dbReference type="SAM" id="Phobius"/>
    </source>
</evidence>
<feature type="signal peptide" evidence="20">
    <location>
        <begin position="1"/>
        <end position="29"/>
    </location>
</feature>
<evidence type="ECO:0000256" key="5">
    <source>
        <dbReference type="ARBA" id="ARBA00022614"/>
    </source>
</evidence>
<proteinExistence type="predicted"/>
<keyword evidence="12" id="KW-0067">ATP-binding</keyword>
<evidence type="ECO:0000256" key="13">
    <source>
        <dbReference type="ARBA" id="ARBA00022989"/>
    </source>
</evidence>
<dbReference type="FunFam" id="3.80.10.10:FF:000433">
    <property type="entry name" value="Putative LRR receptor-like serine/threonine-protein kinase isoform A"/>
    <property type="match status" value="1"/>
</dbReference>
<dbReference type="SUPFAM" id="SSF52058">
    <property type="entry name" value="L domain-like"/>
    <property type="match status" value="1"/>
</dbReference>
<comment type="catalytic activity">
    <reaction evidence="17">
        <text>L-threonyl-[protein] + ATP = O-phospho-L-threonyl-[protein] + ADP + H(+)</text>
        <dbReference type="Rhea" id="RHEA:46608"/>
        <dbReference type="Rhea" id="RHEA-COMP:11060"/>
        <dbReference type="Rhea" id="RHEA-COMP:11605"/>
        <dbReference type="ChEBI" id="CHEBI:15378"/>
        <dbReference type="ChEBI" id="CHEBI:30013"/>
        <dbReference type="ChEBI" id="CHEBI:30616"/>
        <dbReference type="ChEBI" id="CHEBI:61977"/>
        <dbReference type="ChEBI" id="CHEBI:456216"/>
        <dbReference type="EC" id="2.7.11.1"/>
    </reaction>
</comment>
<dbReference type="GO" id="GO:0016020">
    <property type="term" value="C:membrane"/>
    <property type="evidence" value="ECO:0007669"/>
    <property type="project" value="UniProtKB-SubCell"/>
</dbReference>
<keyword evidence="15" id="KW-0675">Receptor</keyword>
<evidence type="ECO:0000256" key="15">
    <source>
        <dbReference type="ARBA" id="ARBA00023170"/>
    </source>
</evidence>
<dbReference type="PANTHER" id="PTHR48006:SF44">
    <property type="entry name" value="PROTEIN KINASE DOMAIN-CONTAINING PROTEIN"/>
    <property type="match status" value="1"/>
</dbReference>
<keyword evidence="5" id="KW-0433">Leucine-rich repeat</keyword>
<dbReference type="FunFam" id="1.10.510.10:FF:000044">
    <property type="entry name" value="Putative LRR receptor-like serine/threonine-protein kinase"/>
    <property type="match status" value="1"/>
</dbReference>
<organism evidence="22 23">
    <name type="scientific">Papaver somniferum</name>
    <name type="common">Opium poppy</name>
    <dbReference type="NCBI Taxonomy" id="3469"/>
    <lineage>
        <taxon>Eukaryota</taxon>
        <taxon>Viridiplantae</taxon>
        <taxon>Streptophyta</taxon>
        <taxon>Embryophyta</taxon>
        <taxon>Tracheophyta</taxon>
        <taxon>Spermatophyta</taxon>
        <taxon>Magnoliopsida</taxon>
        <taxon>Ranunculales</taxon>
        <taxon>Papaveraceae</taxon>
        <taxon>Papaveroideae</taxon>
        <taxon>Papaver</taxon>
    </lineage>
</organism>
<dbReference type="EC" id="2.7.11.1" evidence="2"/>
<dbReference type="PROSITE" id="PS00108">
    <property type="entry name" value="PROTEIN_KINASE_ST"/>
    <property type="match status" value="1"/>
</dbReference>
<dbReference type="InterPro" id="IPR000719">
    <property type="entry name" value="Prot_kinase_dom"/>
</dbReference>
<dbReference type="InterPro" id="IPR001611">
    <property type="entry name" value="Leu-rich_rpt"/>
</dbReference>
<dbReference type="Gene3D" id="2.60.120.430">
    <property type="entry name" value="Galactose-binding lectin"/>
    <property type="match status" value="1"/>
</dbReference>
<feature type="domain" description="Protein kinase" evidence="21">
    <location>
        <begin position="651"/>
        <end position="934"/>
    </location>
</feature>
<evidence type="ECO:0000256" key="16">
    <source>
        <dbReference type="ARBA" id="ARBA00023180"/>
    </source>
</evidence>
<name>A0A4Y7KP63_PAPSO</name>
<dbReference type="Gramene" id="RZC74182">
    <property type="protein sequence ID" value="RZC74182"/>
    <property type="gene ID" value="C5167_049664"/>
</dbReference>
<keyword evidence="8 20" id="KW-0732">Signal</keyword>
<evidence type="ECO:0000256" key="14">
    <source>
        <dbReference type="ARBA" id="ARBA00023136"/>
    </source>
</evidence>
<evidence type="ECO:0000256" key="20">
    <source>
        <dbReference type="SAM" id="SignalP"/>
    </source>
</evidence>
<dbReference type="CDD" id="cd14066">
    <property type="entry name" value="STKc_IRAK"/>
    <property type="match status" value="1"/>
</dbReference>
<dbReference type="InterPro" id="IPR021720">
    <property type="entry name" value="Malectin_dom"/>
</dbReference>
<keyword evidence="11" id="KW-0418">Kinase</keyword>
<dbReference type="EMBL" id="CM010722">
    <property type="protein sequence ID" value="RZC74182.1"/>
    <property type="molecule type" value="Genomic_DNA"/>
</dbReference>
<keyword evidence="3" id="KW-0723">Serine/threonine-protein kinase</keyword>
<protein>
    <recommendedName>
        <fullName evidence="2">non-specific serine/threonine protein kinase</fullName>
        <ecNumber evidence="2">2.7.11.1</ecNumber>
    </recommendedName>
</protein>
<keyword evidence="13 19" id="KW-1133">Transmembrane helix</keyword>
<dbReference type="GO" id="GO:0004674">
    <property type="term" value="F:protein serine/threonine kinase activity"/>
    <property type="evidence" value="ECO:0007669"/>
    <property type="project" value="UniProtKB-KW"/>
</dbReference>
<feature type="chain" id="PRO_5021431770" description="non-specific serine/threonine protein kinase" evidence="20">
    <location>
        <begin position="30"/>
        <end position="1015"/>
    </location>
</feature>
<dbReference type="Gene3D" id="3.30.200.20">
    <property type="entry name" value="Phosphorylase Kinase, domain 1"/>
    <property type="match status" value="1"/>
</dbReference>
<dbReference type="InterPro" id="IPR008271">
    <property type="entry name" value="Ser/Thr_kinase_AS"/>
</dbReference>
<reference evidence="22 23" key="1">
    <citation type="journal article" date="2018" name="Science">
        <title>The opium poppy genome and morphinan production.</title>
        <authorList>
            <person name="Guo L."/>
            <person name="Winzer T."/>
            <person name="Yang X."/>
            <person name="Li Y."/>
            <person name="Ning Z."/>
            <person name="He Z."/>
            <person name="Teodor R."/>
            <person name="Lu Y."/>
            <person name="Bowser T.A."/>
            <person name="Graham I.A."/>
            <person name="Ye K."/>
        </authorList>
    </citation>
    <scope>NUCLEOTIDE SEQUENCE [LARGE SCALE GENOMIC DNA]</scope>
    <source>
        <strain evidence="23">cv. HN1</strain>
        <tissue evidence="22">Leaves</tissue>
    </source>
</reference>
<dbReference type="Pfam" id="PF07714">
    <property type="entry name" value="PK_Tyr_Ser-Thr"/>
    <property type="match status" value="1"/>
</dbReference>
<keyword evidence="4" id="KW-0597">Phosphoprotein</keyword>
<dbReference type="Pfam" id="PF11721">
    <property type="entry name" value="Malectin"/>
    <property type="match status" value="1"/>
</dbReference>
<dbReference type="InterPro" id="IPR011009">
    <property type="entry name" value="Kinase-like_dom_sf"/>
</dbReference>
<accession>A0A4Y7KP63</accession>
<sequence>MKLVLSKSFSVILLLVFIALEEFSYKAQVLPEDEGVQNVTLQISCNAFVPKVEALKQISTRLKIPYWKNIDQTSCNRSEDLNATISTNALSKVVCDCSYNSSTICHITNIQLKRLYLSGELPDDFANLPYLQEIDFSVNYLNGSIPKAWKTLPLVILSLLANNVKGIIPIEIADIVTLEHLLLTDNQLEGPIPPELGKLTRLKTLVLSGNNFTGTLPATFATLKNITDFRIAGTSVSGEIPDFIGNWTQLVRLDMRGTSMEGPIPSSIFHLKNLTTLRVSDLKGPNMHFPDLRDMSSMKQLELRNCLINGSIASNIVESMPGLLQLDLSFNRLTGDIQSLQEMPSLLNMYLTNNSLTGQIPAWITNAKRNFDLSYNNFTGPSQSGIKSRAIHLKKTNYAFFINCGGSEMTVGGEKYDADLSPMGSSSFFSYNDRWACSSTGDFVGSNRANYFTQASTNMSVTDLYSSARISPLSLKYYGICLRPGNYKVKLHFAEIMFPIDQTADSIGTRVFDVSIQGKKVLEGFNIEEAAKGVGKSIIKEYDVDVMSSTLEIHLYWAGKGTTFIPSDIAYGPLISAIAVTPNFDPNTGRVSVGVIAGIVAASCVLILLILAILWKKGCLGKKDLEDKELKELLQTSYFTLREIKTATTNFDFANKIGEGGFGPVYKGLRPDGSVIAVKQLSAKSMQGNREFVNEINMISAIQHRNLVKLFGCCVEGNQLLVIYEYMENNSLARALFGRADQRLNLNWPTRLRICLDIAKGLAYLHEESRLKIVHRDIKATNVLLDKDFTARISDFGLAKLEEEEKTHISTRIAGTVGYMAPEYAMRGRLTYKADVYSFGVVALEIVSGKSNTNYIPKDEFISCLLDWAYVLKEEGNLLDLVDPILNSDYSKEEVLRMLNIALLCTNPSPSLRPLMSTVVSMLEGRTPVQESLLKTPVQISHLIRGGSRVDDTRSRTSERISYDNQTQISTFSQESALLESKSSMEDTWQFDSAVSYYSEDEEDDIRRRRRRIAN</sequence>
<comment type="subcellular location">
    <subcellularLocation>
        <location evidence="1">Membrane</location>
        <topology evidence="1">Single-pass type I membrane protein</topology>
    </subcellularLocation>
</comment>